<proteinExistence type="predicted"/>
<dbReference type="AlphaFoldDB" id="A0A2I1FZW7"/>
<dbReference type="Proteomes" id="UP000234323">
    <property type="component" value="Unassembled WGS sequence"/>
</dbReference>
<protein>
    <submittedName>
        <fullName evidence="2">Uncharacterized protein</fullName>
    </submittedName>
</protein>
<dbReference type="EMBL" id="LLXI01000083">
    <property type="protein sequence ID" value="PKY39928.1"/>
    <property type="molecule type" value="Genomic_DNA"/>
</dbReference>
<name>A0A2I1FZW7_9GLOM</name>
<feature type="coiled-coil region" evidence="1">
    <location>
        <begin position="30"/>
        <end position="120"/>
    </location>
</feature>
<organism evidence="2 3">
    <name type="scientific">Rhizophagus irregularis</name>
    <dbReference type="NCBI Taxonomy" id="588596"/>
    <lineage>
        <taxon>Eukaryota</taxon>
        <taxon>Fungi</taxon>
        <taxon>Fungi incertae sedis</taxon>
        <taxon>Mucoromycota</taxon>
        <taxon>Glomeromycotina</taxon>
        <taxon>Glomeromycetes</taxon>
        <taxon>Glomerales</taxon>
        <taxon>Glomeraceae</taxon>
        <taxon>Rhizophagus</taxon>
    </lineage>
</organism>
<keyword evidence="3" id="KW-1185">Reference proteome</keyword>
<gene>
    <name evidence="2" type="ORF">RhiirA4_529487</name>
</gene>
<evidence type="ECO:0000313" key="3">
    <source>
        <dbReference type="Proteomes" id="UP000234323"/>
    </source>
</evidence>
<feature type="coiled-coil region" evidence="1">
    <location>
        <begin position="227"/>
        <end position="261"/>
    </location>
</feature>
<dbReference type="VEuPathDB" id="FungiDB:FUN_007986"/>
<comment type="caution">
    <text evidence="2">The sequence shown here is derived from an EMBL/GenBank/DDBJ whole genome shotgun (WGS) entry which is preliminary data.</text>
</comment>
<dbReference type="OrthoDB" id="2344771at2759"/>
<evidence type="ECO:0000256" key="1">
    <source>
        <dbReference type="SAM" id="Coils"/>
    </source>
</evidence>
<reference evidence="2 3" key="1">
    <citation type="submission" date="2015-10" db="EMBL/GenBank/DDBJ databases">
        <title>Genome analyses suggest a sexual origin of heterokaryosis in a supposedly ancient asexual fungus.</title>
        <authorList>
            <person name="Ropars J."/>
            <person name="Sedzielewska K."/>
            <person name="Noel J."/>
            <person name="Charron P."/>
            <person name="Farinelli L."/>
            <person name="Marton T."/>
            <person name="Kruger M."/>
            <person name="Pelin A."/>
            <person name="Brachmann A."/>
            <person name="Corradi N."/>
        </authorList>
    </citation>
    <scope>NUCLEOTIDE SEQUENCE [LARGE SCALE GENOMIC DNA]</scope>
    <source>
        <strain evidence="2 3">A4</strain>
    </source>
</reference>
<sequence length="540" mass="63896">MAQNSSEITNYQSNYDMIINDPLYEEIKLNKKLNEELKFSETLYDQLKNKYESVVKYCEDLQNNFNNINSILREKQELKKKIGDLNDHNAKLIKLLVETLEEKNNEIQEKDKKIRVTDNLIQEKDNFIQKKNKEMEVIVQGKDSIIKGLKEMIQVKEETIRRKDKEIQENDSIIKGLEEVILKYKEIEKDEEIKVQKEDGVTQEKDDETKIQDMDNVIKEKDEETKVQEFAREIQEKDKIIKDLEQDNNKLINEAAKYQYALGTAINFRLSDNYENNSVTLKDDIISLQNSLEEYITKCKGNIITEIDLPGVQILLKKYGSQTIITIDQKALIKAVLKRHVIEKILEYANGYFNNPNARDIEVIMYKKCKDIVKLAKDFAEQRDGVDETTKVLPIKLRQQICKVLGNRGFKEIIYKIRNYKIIHEFIRKNQYNLNKEINKYRKLNPEKKQEIKEIEDMAGDIIRKVVNLFWFQLNVQEPIADRFWFKNNEKIDPNTMEGKWEDNDIDNIVVDICYFPLIANNSTRHIYTHAKILHMHKNN</sequence>
<dbReference type="VEuPathDB" id="FungiDB:RhiirFUN_008369"/>
<keyword evidence="1" id="KW-0175">Coiled coil</keyword>
<accession>A0A2I1FZW7</accession>
<evidence type="ECO:0000313" key="2">
    <source>
        <dbReference type="EMBL" id="PKY39928.1"/>
    </source>
</evidence>
<dbReference type="VEuPathDB" id="FungiDB:RhiirA1_390346"/>